<organism evidence="1 2">
    <name type="scientific">Sinorhizobium medicae</name>
    <dbReference type="NCBI Taxonomy" id="110321"/>
    <lineage>
        <taxon>Bacteria</taxon>
        <taxon>Pseudomonadati</taxon>
        <taxon>Pseudomonadota</taxon>
        <taxon>Alphaproteobacteria</taxon>
        <taxon>Hyphomicrobiales</taxon>
        <taxon>Rhizobiaceae</taxon>
        <taxon>Sinorhizobium/Ensifer group</taxon>
        <taxon>Sinorhizobium</taxon>
    </lineage>
</organism>
<evidence type="ECO:0000313" key="1">
    <source>
        <dbReference type="EMBL" id="PLT97254.1"/>
    </source>
</evidence>
<protein>
    <submittedName>
        <fullName evidence="1">Uncharacterized protein</fullName>
    </submittedName>
</protein>
<keyword evidence="2" id="KW-1185">Reference proteome</keyword>
<sequence>MSIKKGEVSPPSLDHVHAFRSGRSKNMNVINSRKIERDAGGKPRTFPHPVLSTPLFRIAELFRS</sequence>
<name>A0ABX4TFI5_9HYPH</name>
<dbReference type="EMBL" id="NBUC01000132">
    <property type="protein sequence ID" value="PLT97254.1"/>
    <property type="molecule type" value="Genomic_DNA"/>
</dbReference>
<evidence type="ECO:0000313" key="2">
    <source>
        <dbReference type="Proteomes" id="UP001190825"/>
    </source>
</evidence>
<reference evidence="1 2" key="1">
    <citation type="journal article" date="2018" name="FEMS Microbiol. Ecol.">
        <title>Co-invading symbiotic mutualists of Medicago polymorpha retain high ancestral diversity and contain diverse accessory genomes.</title>
        <authorList>
            <person name="Porter S.S."/>
            <person name="Faber-Hammond J.J."/>
            <person name="Friesen M.L."/>
        </authorList>
    </citation>
    <scope>NUCLEOTIDE SEQUENCE [LARGE SCALE GENOMIC DNA]</scope>
    <source>
        <strain evidence="1 2">Str16</strain>
    </source>
</reference>
<accession>A0ABX4TFI5</accession>
<dbReference type="Proteomes" id="UP001190825">
    <property type="component" value="Unassembled WGS sequence"/>
</dbReference>
<gene>
    <name evidence="1" type="ORF">BMJ33_26770</name>
</gene>
<comment type="caution">
    <text evidence="1">The sequence shown here is derived from an EMBL/GenBank/DDBJ whole genome shotgun (WGS) entry which is preliminary data.</text>
</comment>
<proteinExistence type="predicted"/>